<evidence type="ECO:0000259" key="1">
    <source>
        <dbReference type="Pfam" id="PF11195"/>
    </source>
</evidence>
<protein>
    <submittedName>
        <fullName evidence="3">DUF2829 domain-containing protein</fullName>
    </submittedName>
</protein>
<gene>
    <name evidence="3" type="ORF">GPY51_17260</name>
</gene>
<feature type="domain" description="Thoeris anti-defense 2-like" evidence="1">
    <location>
        <begin position="39"/>
        <end position="108"/>
    </location>
</feature>
<accession>A0A6L9JNX4</accession>
<dbReference type="AlphaFoldDB" id="A0A6L9JNX4"/>
<sequence>MSEINKPEVTEIENKLPEHKSLNPDQYKCNHVVAPENSCPWAIIQVYLGNQARRGDWDSPNECIRLIPESNANSEGNNLIYIEKCDKHGHWLPWQPTPEDIMGSDWSLLEPDNNMMVFDVTLGTSKYDTGQDWGYMSDKGVFGKGESTFGTLNITQNKIDIKSILRFYYNSSGLYLRVYFDKANYQKVKEVLKKNFYVSVDNVTYDFGTFLHDHDADNDNYEYDVYYYESENPTVEKLGAILKQTGETKRFYCNWR</sequence>
<dbReference type="InterPro" id="IPR056725">
    <property type="entry name" value="DUF7823"/>
</dbReference>
<dbReference type="Pfam" id="PF25136">
    <property type="entry name" value="DUF7823"/>
    <property type="match status" value="1"/>
</dbReference>
<feature type="domain" description="DUF7823" evidence="2">
    <location>
        <begin position="145"/>
        <end position="256"/>
    </location>
</feature>
<dbReference type="EMBL" id="WSFA01000046">
    <property type="protein sequence ID" value="NDL40463.1"/>
    <property type="molecule type" value="Genomic_DNA"/>
</dbReference>
<dbReference type="KEGG" id="plum:A4R40_12635"/>
<dbReference type="RefSeq" id="WP_011146762.1">
    <property type="nucleotide sequence ID" value="NZ_CAWPGE010000096.1"/>
</dbReference>
<proteinExistence type="predicted"/>
<evidence type="ECO:0000313" key="4">
    <source>
        <dbReference type="Proteomes" id="UP000479300"/>
    </source>
</evidence>
<reference evidence="3 4" key="1">
    <citation type="submission" date="2019-12" db="EMBL/GenBank/DDBJ databases">
        <title>Engineering Photorhabdus to improve their lethality against agricultural pests.</title>
        <authorList>
            <person name="Machado R.A.R."/>
        </authorList>
    </citation>
    <scope>NUCLEOTIDE SEQUENCE [LARGE SCALE GENOMIC DNA]</scope>
    <source>
        <strain evidence="3 4">EN01</strain>
    </source>
</reference>
<comment type="caution">
    <text evidence="3">The sequence shown here is derived from an EMBL/GenBank/DDBJ whole genome shotgun (WGS) entry which is preliminary data.</text>
</comment>
<organism evidence="3 4">
    <name type="scientific">Photorhabdus laumondii subsp. laumondii</name>
    <name type="common">Photorhabdus luminescens subsp. laumondii</name>
    <dbReference type="NCBI Taxonomy" id="141679"/>
    <lineage>
        <taxon>Bacteria</taxon>
        <taxon>Pseudomonadati</taxon>
        <taxon>Pseudomonadota</taxon>
        <taxon>Gammaproteobacteria</taxon>
        <taxon>Enterobacterales</taxon>
        <taxon>Morganellaceae</taxon>
        <taxon>Photorhabdus</taxon>
    </lineage>
</organism>
<dbReference type="Pfam" id="PF11195">
    <property type="entry name" value="Tad2-like"/>
    <property type="match status" value="1"/>
</dbReference>
<name>A0A6L9JNX4_PHOLM</name>
<dbReference type="InterPro" id="IPR021361">
    <property type="entry name" value="Tad2-like_dom"/>
</dbReference>
<dbReference type="GeneID" id="48848803"/>
<evidence type="ECO:0000259" key="2">
    <source>
        <dbReference type="Pfam" id="PF25136"/>
    </source>
</evidence>
<evidence type="ECO:0000313" key="3">
    <source>
        <dbReference type="EMBL" id="NDL40463.1"/>
    </source>
</evidence>
<dbReference type="Proteomes" id="UP000479300">
    <property type="component" value="Unassembled WGS sequence"/>
</dbReference>